<dbReference type="RefSeq" id="WP_279834808.1">
    <property type="nucleotide sequence ID" value="NZ_JARVWT010000006.1"/>
</dbReference>
<reference evidence="1" key="1">
    <citation type="submission" date="2023-04" db="EMBL/GenBank/DDBJ databases">
        <title>Uncovering the Secrets of Slow-Growing Bacteria in Tropical Savanna Soil through Cultivation and Genomic Analysis.</title>
        <authorList>
            <person name="Goncalves O.S."/>
            <person name="Santana M.F."/>
        </authorList>
    </citation>
    <scope>NUCLEOTIDE SEQUENCE</scope>
    <source>
        <strain evidence="1">ANTI</strain>
    </source>
</reference>
<evidence type="ECO:0000313" key="2">
    <source>
        <dbReference type="Proteomes" id="UP001229409"/>
    </source>
</evidence>
<gene>
    <name evidence="1" type="ORF">QDS18_16440</name>
</gene>
<proteinExistence type="predicted"/>
<comment type="caution">
    <text evidence="1">The sequence shown here is derived from an EMBL/GenBank/DDBJ whole genome shotgun (WGS) entry which is preliminary data.</text>
</comment>
<organism evidence="1 2">
    <name type="scientific">Paenibacillus polymyxa</name>
    <name type="common">Bacillus polymyxa</name>
    <dbReference type="NCBI Taxonomy" id="1406"/>
    <lineage>
        <taxon>Bacteria</taxon>
        <taxon>Bacillati</taxon>
        <taxon>Bacillota</taxon>
        <taxon>Bacilli</taxon>
        <taxon>Bacillales</taxon>
        <taxon>Paenibacillaceae</taxon>
        <taxon>Paenibacillus</taxon>
    </lineage>
</organism>
<sequence length="268" mass="29356">MSNADKCILSSHCSQAGGPNCNNLCSSWIAVHGFNGAGGRIAAANVPKEYAGVTLQNSPAREDQAEAYKLIDAYVNTFKRQFSDAEERIKSLYLYSESPGTGKTTSASAVLHEYIVRHYIGSLQRDRQPLERCAYFLDVNAWQTLFLGFNRSHVPAETAEAHAAEYYAMESRAKVTPLVVLDDIGVRTATDAFRADLHGVVNYRVANGLPTVYTSNVAIGDLAQVFDARLADRVRDMCVVIPFVGGSKRGIRRSAQKSRVNTSLKISE</sequence>
<evidence type="ECO:0000313" key="1">
    <source>
        <dbReference type="EMBL" id="MDH2332449.1"/>
    </source>
</evidence>
<dbReference type="InterPro" id="IPR027417">
    <property type="entry name" value="P-loop_NTPase"/>
</dbReference>
<dbReference type="EMBL" id="JARVWT010000006">
    <property type="protein sequence ID" value="MDH2332449.1"/>
    <property type="molecule type" value="Genomic_DNA"/>
</dbReference>
<name>A0AAP4EBZ5_PAEPO</name>
<dbReference type="Gene3D" id="3.40.50.300">
    <property type="entry name" value="P-loop containing nucleotide triphosphate hydrolases"/>
    <property type="match status" value="1"/>
</dbReference>
<accession>A0AAP4EBZ5</accession>
<dbReference type="AlphaFoldDB" id="A0AAP4EBZ5"/>
<protein>
    <submittedName>
        <fullName evidence="1">DNA replication protein</fullName>
    </submittedName>
</protein>
<dbReference type="SUPFAM" id="SSF52540">
    <property type="entry name" value="P-loop containing nucleoside triphosphate hydrolases"/>
    <property type="match status" value="1"/>
</dbReference>
<dbReference type="Proteomes" id="UP001229409">
    <property type="component" value="Unassembled WGS sequence"/>
</dbReference>